<dbReference type="InterPro" id="IPR006001">
    <property type="entry name" value="Therm_gnt_kin"/>
</dbReference>
<evidence type="ECO:0000256" key="7">
    <source>
        <dbReference type="ARBA" id="ARBA00022840"/>
    </source>
</evidence>
<dbReference type="GO" id="GO:0046316">
    <property type="term" value="F:gluconokinase activity"/>
    <property type="evidence" value="ECO:0007669"/>
    <property type="project" value="UniProtKB-EC"/>
</dbReference>
<dbReference type="Gene3D" id="3.40.50.300">
    <property type="entry name" value="P-loop containing nucleotide triphosphate hydrolases"/>
    <property type="match status" value="1"/>
</dbReference>
<keyword evidence="4 10" id="KW-0808">Transferase</keyword>
<evidence type="ECO:0000256" key="4">
    <source>
        <dbReference type="ARBA" id="ARBA00022679"/>
    </source>
</evidence>
<evidence type="ECO:0000256" key="10">
    <source>
        <dbReference type="RuleBase" id="RU363066"/>
    </source>
</evidence>
<evidence type="ECO:0000256" key="8">
    <source>
        <dbReference type="ARBA" id="ARBA00023064"/>
    </source>
</evidence>
<gene>
    <name evidence="11" type="ORF">GCM10017591_15720</name>
</gene>
<reference evidence="11" key="2">
    <citation type="submission" date="2023-01" db="EMBL/GenBank/DDBJ databases">
        <authorList>
            <person name="Sun Q."/>
            <person name="Evtushenko L."/>
        </authorList>
    </citation>
    <scope>NUCLEOTIDE SEQUENCE</scope>
    <source>
        <strain evidence="11">VKM Ac-1940</strain>
    </source>
</reference>
<dbReference type="PANTHER" id="PTHR43442">
    <property type="entry name" value="GLUCONOKINASE-RELATED"/>
    <property type="match status" value="1"/>
</dbReference>
<comment type="caution">
    <text evidence="11">The sequence shown here is derived from an EMBL/GenBank/DDBJ whole genome shotgun (WGS) entry which is preliminary data.</text>
</comment>
<proteinExistence type="inferred from homology"/>
<dbReference type="CDD" id="cd02021">
    <property type="entry name" value="GntK"/>
    <property type="match status" value="1"/>
</dbReference>
<keyword evidence="8" id="KW-0311">Gluconate utilization</keyword>
<dbReference type="NCBIfam" id="TIGR01313">
    <property type="entry name" value="therm_gnt_kin"/>
    <property type="match status" value="1"/>
</dbReference>
<dbReference type="GO" id="GO:0005737">
    <property type="term" value="C:cytoplasm"/>
    <property type="evidence" value="ECO:0007669"/>
    <property type="project" value="TreeGrafter"/>
</dbReference>
<keyword evidence="7 10" id="KW-0067">ATP-binding</keyword>
<dbReference type="AlphaFoldDB" id="A0A9W6HMJ7"/>
<comment type="similarity">
    <text evidence="2 10">Belongs to the gluconokinase GntK/GntV family.</text>
</comment>
<evidence type="ECO:0000256" key="5">
    <source>
        <dbReference type="ARBA" id="ARBA00022741"/>
    </source>
</evidence>
<keyword evidence="12" id="KW-1185">Reference proteome</keyword>
<sequence>MHIASPILVFMGVSGTGKSTVAGMLAGRLGWPFQEGDDLHPAANVAKMAAGHALTDEDRQPWLETVAAWIDERRAAGESAIVTCSALKRRYRDVLRRDNVVFVNFTGDRDLVLQRILRRQGHFMPPALLDSQFATLEEPGPDEQAIRIDLALSPDEQVAEVAAQLRAIMGD</sequence>
<keyword evidence="6 10" id="KW-0418">Kinase</keyword>
<evidence type="ECO:0000313" key="11">
    <source>
        <dbReference type="EMBL" id="GLJ95509.1"/>
    </source>
</evidence>
<evidence type="ECO:0000313" key="12">
    <source>
        <dbReference type="Proteomes" id="UP001142291"/>
    </source>
</evidence>
<accession>A0A9W6HMJ7</accession>
<comment type="pathway">
    <text evidence="1">Carbohydrate acid metabolism.</text>
</comment>
<dbReference type="PANTHER" id="PTHR43442:SF3">
    <property type="entry name" value="GLUCONOKINASE-RELATED"/>
    <property type="match status" value="1"/>
</dbReference>
<dbReference type="GO" id="GO:0005524">
    <property type="term" value="F:ATP binding"/>
    <property type="evidence" value="ECO:0007669"/>
    <property type="project" value="UniProtKB-KW"/>
</dbReference>
<dbReference type="GO" id="GO:0019521">
    <property type="term" value="P:D-gluconate metabolic process"/>
    <property type="evidence" value="ECO:0007669"/>
    <property type="project" value="UniProtKB-KW"/>
</dbReference>
<dbReference type="Pfam" id="PF13671">
    <property type="entry name" value="AAA_33"/>
    <property type="match status" value="1"/>
</dbReference>
<keyword evidence="5 10" id="KW-0547">Nucleotide-binding</keyword>
<organism evidence="11 12">
    <name type="scientific">Microbacterium dextranolyticum</name>
    <dbReference type="NCBI Taxonomy" id="36806"/>
    <lineage>
        <taxon>Bacteria</taxon>
        <taxon>Bacillati</taxon>
        <taxon>Actinomycetota</taxon>
        <taxon>Actinomycetes</taxon>
        <taxon>Micrococcales</taxon>
        <taxon>Microbacteriaceae</taxon>
        <taxon>Microbacterium</taxon>
    </lineage>
</organism>
<dbReference type="EMBL" id="BSER01000009">
    <property type="protein sequence ID" value="GLJ95509.1"/>
    <property type="molecule type" value="Genomic_DNA"/>
</dbReference>
<dbReference type="InterPro" id="IPR027417">
    <property type="entry name" value="P-loop_NTPase"/>
</dbReference>
<evidence type="ECO:0000256" key="2">
    <source>
        <dbReference type="ARBA" id="ARBA00008420"/>
    </source>
</evidence>
<dbReference type="RefSeq" id="WP_204963988.1">
    <property type="nucleotide sequence ID" value="NZ_BAAAUR010000001.1"/>
</dbReference>
<dbReference type="SUPFAM" id="SSF52540">
    <property type="entry name" value="P-loop containing nucleoside triphosphate hydrolases"/>
    <property type="match status" value="1"/>
</dbReference>
<evidence type="ECO:0000256" key="6">
    <source>
        <dbReference type="ARBA" id="ARBA00022777"/>
    </source>
</evidence>
<name>A0A9W6HMJ7_9MICO</name>
<dbReference type="EC" id="2.7.1.12" evidence="3 10"/>
<dbReference type="Proteomes" id="UP001142291">
    <property type="component" value="Unassembled WGS sequence"/>
</dbReference>
<evidence type="ECO:0000256" key="1">
    <source>
        <dbReference type="ARBA" id="ARBA00004761"/>
    </source>
</evidence>
<comment type="catalytic activity">
    <reaction evidence="9 10">
        <text>D-gluconate + ATP = 6-phospho-D-gluconate + ADP + H(+)</text>
        <dbReference type="Rhea" id="RHEA:19433"/>
        <dbReference type="ChEBI" id="CHEBI:15378"/>
        <dbReference type="ChEBI" id="CHEBI:18391"/>
        <dbReference type="ChEBI" id="CHEBI:30616"/>
        <dbReference type="ChEBI" id="CHEBI:58759"/>
        <dbReference type="ChEBI" id="CHEBI:456216"/>
        <dbReference type="EC" id="2.7.1.12"/>
    </reaction>
</comment>
<reference evidence="11" key="1">
    <citation type="journal article" date="2014" name="Int. J. Syst. Evol. Microbiol.">
        <title>Complete genome sequence of Corynebacterium casei LMG S-19264T (=DSM 44701T), isolated from a smear-ripened cheese.</title>
        <authorList>
            <consortium name="US DOE Joint Genome Institute (JGI-PGF)"/>
            <person name="Walter F."/>
            <person name="Albersmeier A."/>
            <person name="Kalinowski J."/>
            <person name="Ruckert C."/>
        </authorList>
    </citation>
    <scope>NUCLEOTIDE SEQUENCE</scope>
    <source>
        <strain evidence="11">VKM Ac-1940</strain>
    </source>
</reference>
<evidence type="ECO:0000256" key="3">
    <source>
        <dbReference type="ARBA" id="ARBA00012054"/>
    </source>
</evidence>
<evidence type="ECO:0000256" key="9">
    <source>
        <dbReference type="ARBA" id="ARBA00048090"/>
    </source>
</evidence>
<protein>
    <recommendedName>
        <fullName evidence="3 10">Gluconokinase</fullName>
        <ecNumber evidence="3 10">2.7.1.12</ecNumber>
    </recommendedName>
</protein>
<dbReference type="FunFam" id="3.40.50.300:FF:000522">
    <property type="entry name" value="Gluconokinase"/>
    <property type="match status" value="1"/>
</dbReference>